<evidence type="ECO:0000313" key="3">
    <source>
        <dbReference type="Proteomes" id="UP000187280"/>
    </source>
</evidence>
<dbReference type="GO" id="GO:0005737">
    <property type="term" value="C:cytoplasm"/>
    <property type="evidence" value="ECO:0007669"/>
    <property type="project" value="InterPro"/>
</dbReference>
<gene>
    <name evidence="2" type="ORF">SAMN02982996_02930</name>
</gene>
<keyword evidence="3" id="KW-1185">Reference proteome</keyword>
<reference evidence="2 3" key="1">
    <citation type="submission" date="2016-10" db="EMBL/GenBank/DDBJ databases">
        <authorList>
            <person name="de Groot N.N."/>
        </authorList>
    </citation>
    <scope>NUCLEOTIDE SEQUENCE [LARGE SCALE GENOMIC DNA]</scope>
    <source>
        <strain evidence="2 3">ATCC 29281</strain>
    </source>
</reference>
<dbReference type="GO" id="GO:0003723">
    <property type="term" value="F:RNA binding"/>
    <property type="evidence" value="ECO:0007669"/>
    <property type="project" value="InterPro"/>
</dbReference>
<dbReference type="Pfam" id="PF08845">
    <property type="entry name" value="SymE_toxin"/>
    <property type="match status" value="1"/>
</dbReference>
<protein>
    <submittedName>
        <fullName evidence="2">Toxin SymE, type I toxin-antitoxin system</fullName>
    </submittedName>
</protein>
<sequence>MNGGTIIQATTGGFIPELIIDSQDIIKAGFTPGAVFKIEPYRDGLIITFVSDEAEIERLLLEVDAAPNIGVDWIRDNGELYLAGDWLTQCGLTGQPLAISVMPGQVLIRVQQGNMLA</sequence>
<dbReference type="GeneID" id="97765773"/>
<accession>A0A1H4F7E8</accession>
<dbReference type="AlphaFoldDB" id="A0A1H4F7E8"/>
<dbReference type="InterPro" id="IPR014944">
    <property type="entry name" value="Toxin_SymE-like"/>
</dbReference>
<dbReference type="eggNOG" id="ENOG5032SIR">
    <property type="taxonomic scope" value="Bacteria"/>
</dbReference>
<dbReference type="GO" id="GO:0016070">
    <property type="term" value="P:RNA metabolic process"/>
    <property type="evidence" value="ECO:0007669"/>
    <property type="project" value="InterPro"/>
</dbReference>
<dbReference type="GO" id="GO:0016788">
    <property type="term" value="F:hydrolase activity, acting on ester bonds"/>
    <property type="evidence" value="ECO:0007669"/>
    <property type="project" value="InterPro"/>
</dbReference>
<dbReference type="EMBL" id="FNQS01000012">
    <property type="protein sequence ID" value="SEA93131.1"/>
    <property type="molecule type" value="Genomic_DNA"/>
</dbReference>
<evidence type="ECO:0000313" key="2">
    <source>
        <dbReference type="EMBL" id="SEA93131.1"/>
    </source>
</evidence>
<dbReference type="RefSeq" id="WP_026741248.1">
    <property type="nucleotide sequence ID" value="NZ_FNQS01000012.1"/>
</dbReference>
<proteinExistence type="predicted"/>
<name>A0A1H4F7E8_9GAMM</name>
<feature type="domain" description="Toxin SymE-like" evidence="1">
    <location>
        <begin position="74"/>
        <end position="110"/>
    </location>
</feature>
<evidence type="ECO:0000259" key="1">
    <source>
        <dbReference type="Pfam" id="PF08845"/>
    </source>
</evidence>
<organism evidence="2 3">
    <name type="scientific">Lonsdalea quercina</name>
    <dbReference type="NCBI Taxonomy" id="71657"/>
    <lineage>
        <taxon>Bacteria</taxon>
        <taxon>Pseudomonadati</taxon>
        <taxon>Pseudomonadota</taxon>
        <taxon>Gammaproteobacteria</taxon>
        <taxon>Enterobacterales</taxon>
        <taxon>Pectobacteriaceae</taxon>
        <taxon>Lonsdalea</taxon>
    </lineage>
</organism>
<dbReference type="Proteomes" id="UP000187280">
    <property type="component" value="Unassembled WGS sequence"/>
</dbReference>